<feature type="domain" description="C2H2-type" evidence="14">
    <location>
        <begin position="398"/>
        <end position="424"/>
    </location>
</feature>
<evidence type="ECO:0000256" key="10">
    <source>
        <dbReference type="ARBA" id="ARBA00023242"/>
    </source>
</evidence>
<evidence type="ECO:0000256" key="2">
    <source>
        <dbReference type="ARBA" id="ARBA00006991"/>
    </source>
</evidence>
<evidence type="ECO:0000256" key="1">
    <source>
        <dbReference type="ARBA" id="ARBA00004123"/>
    </source>
</evidence>
<keyword evidence="3 12" id="KW-0479">Metal-binding</keyword>
<organism evidence="16">
    <name type="scientific">Scylla olivacea</name>
    <name type="common">Orange mud crab</name>
    <name type="synonym">Cancer olivacea</name>
    <dbReference type="NCBI Taxonomy" id="85551"/>
    <lineage>
        <taxon>Eukaryota</taxon>
        <taxon>Metazoa</taxon>
        <taxon>Ecdysozoa</taxon>
        <taxon>Arthropoda</taxon>
        <taxon>Crustacea</taxon>
        <taxon>Multicrustacea</taxon>
        <taxon>Malacostraca</taxon>
        <taxon>Eumalacostraca</taxon>
        <taxon>Eucarida</taxon>
        <taxon>Decapoda</taxon>
        <taxon>Pleocyemata</taxon>
        <taxon>Brachyura</taxon>
        <taxon>Eubrachyura</taxon>
        <taxon>Portunoidea</taxon>
        <taxon>Portunidae</taxon>
        <taxon>Portuninae</taxon>
        <taxon>Scylla</taxon>
    </lineage>
</organism>
<dbReference type="GO" id="GO:0001817">
    <property type="term" value="P:regulation of cytokine production"/>
    <property type="evidence" value="ECO:0007669"/>
    <property type="project" value="TreeGrafter"/>
</dbReference>
<dbReference type="GO" id="GO:0008270">
    <property type="term" value="F:zinc ion binding"/>
    <property type="evidence" value="ECO:0007669"/>
    <property type="project" value="UniProtKB-UniRule"/>
</dbReference>
<feature type="domain" description="C2H2-type" evidence="14">
    <location>
        <begin position="469"/>
        <end position="496"/>
    </location>
</feature>
<feature type="domain" description="C2H2-type" evidence="14">
    <location>
        <begin position="500"/>
        <end position="528"/>
    </location>
</feature>
<feature type="binding site" evidence="12">
    <location>
        <position position="34"/>
    </location>
    <ligand>
        <name>Zn(2+)</name>
        <dbReference type="ChEBI" id="CHEBI:29105"/>
    </ligand>
</feature>
<dbReference type="FunFam" id="3.30.160.60:FF:001480">
    <property type="entry name" value="Si:cabz01071911.3"/>
    <property type="match status" value="1"/>
</dbReference>
<dbReference type="FunFam" id="3.30.160.60:FF:000176">
    <property type="entry name" value="zinc finger protein 70"/>
    <property type="match status" value="1"/>
</dbReference>
<feature type="compositionally biased region" description="Polar residues" evidence="13">
    <location>
        <begin position="973"/>
        <end position="993"/>
    </location>
</feature>
<feature type="domain" description="ZAD" evidence="15">
    <location>
        <begin position="32"/>
        <end position="108"/>
    </location>
</feature>
<name>A0A0N7ZBI9_SCYOL</name>
<keyword evidence="7" id="KW-0805">Transcription regulation</keyword>
<keyword evidence="6 12" id="KW-0862">Zinc</keyword>
<dbReference type="PANTHER" id="PTHR24399:SF23">
    <property type="entry name" value="C2H2-TYPE DOMAIN-CONTAINING PROTEIN"/>
    <property type="match status" value="1"/>
</dbReference>
<dbReference type="SUPFAM" id="SSF57667">
    <property type="entry name" value="beta-beta-alpha zinc fingers"/>
    <property type="match status" value="6"/>
</dbReference>
<protein>
    <recommendedName>
        <fullName evidence="17">Protein krueppel</fullName>
    </recommendedName>
</protein>
<reference evidence="16" key="1">
    <citation type="submission" date="2015-09" db="EMBL/GenBank/DDBJ databases">
        <title>Scylla olivacea transcriptome.</title>
        <authorList>
            <person name="Ikhwanuddin M."/>
        </authorList>
    </citation>
    <scope>NUCLEOTIDE SEQUENCE</scope>
</reference>
<feature type="domain" description="C2H2-type" evidence="14">
    <location>
        <begin position="669"/>
        <end position="696"/>
    </location>
</feature>
<evidence type="ECO:0000256" key="9">
    <source>
        <dbReference type="ARBA" id="ARBA00023163"/>
    </source>
</evidence>
<feature type="region of interest" description="Disordered" evidence="13">
    <location>
        <begin position="826"/>
        <end position="862"/>
    </location>
</feature>
<dbReference type="GO" id="GO:0048598">
    <property type="term" value="P:embryonic morphogenesis"/>
    <property type="evidence" value="ECO:0007669"/>
    <property type="project" value="UniProtKB-ARBA"/>
</dbReference>
<evidence type="ECO:0000256" key="4">
    <source>
        <dbReference type="ARBA" id="ARBA00022737"/>
    </source>
</evidence>
<dbReference type="GO" id="GO:0005654">
    <property type="term" value="C:nucleoplasm"/>
    <property type="evidence" value="ECO:0007669"/>
    <property type="project" value="TreeGrafter"/>
</dbReference>
<feature type="domain" description="C2H2-type" evidence="14">
    <location>
        <begin position="641"/>
        <end position="668"/>
    </location>
</feature>
<comment type="similarity">
    <text evidence="2">Belongs to the krueppel C2H2-type zinc-finger protein family.</text>
</comment>
<feature type="compositionally biased region" description="Acidic residues" evidence="13">
    <location>
        <begin position="232"/>
        <end position="241"/>
    </location>
</feature>
<feature type="binding site" evidence="12">
    <location>
        <position position="81"/>
    </location>
    <ligand>
        <name>Zn(2+)</name>
        <dbReference type="ChEBI" id="CHEBI:29105"/>
    </ligand>
</feature>
<keyword evidence="5 11" id="KW-0863">Zinc-finger</keyword>
<dbReference type="SUPFAM" id="SSF57716">
    <property type="entry name" value="Glucocorticoid receptor-like (DNA-binding domain)"/>
    <property type="match status" value="1"/>
</dbReference>
<keyword evidence="4" id="KW-0677">Repeat</keyword>
<keyword evidence="9" id="KW-0804">Transcription</keyword>
<feature type="compositionally biased region" description="Basic and acidic residues" evidence="13">
    <location>
        <begin position="209"/>
        <end position="231"/>
    </location>
</feature>
<keyword evidence="10" id="KW-0539">Nucleus</keyword>
<dbReference type="Pfam" id="PF07776">
    <property type="entry name" value="zf-AD"/>
    <property type="match status" value="1"/>
</dbReference>
<feature type="binding site" evidence="12">
    <location>
        <position position="84"/>
    </location>
    <ligand>
        <name>Zn(2+)</name>
        <dbReference type="ChEBI" id="CHEBI:29105"/>
    </ligand>
</feature>
<evidence type="ECO:0000259" key="14">
    <source>
        <dbReference type="PROSITE" id="PS50157"/>
    </source>
</evidence>
<evidence type="ECO:0000259" key="15">
    <source>
        <dbReference type="PROSITE" id="PS51915"/>
    </source>
</evidence>
<dbReference type="InterPro" id="IPR036236">
    <property type="entry name" value="Znf_C2H2_sf"/>
</dbReference>
<sequence length="993" mass="110185">MAGRSGDVTRTWLLPLPLPRHHNMGTFLADSPLCRLCATESEGGTFTIFDDSEEKASLAILINKYLPIKVVDDGRLPVCICERCHVGVAATVDLIDRMVEGQHRLRSLLQPLDKAPIVPQNVLINLQGDSPDIPMDDLTKGASVSKVFSEVHPMSQAVEGQPPKRRRGRPRRGEGPPKPAVKMEEEEEQLEEDKRGPRRSGRKASLPSRYRDSIAGRDLEKLMNDSGVKEEALDEADDTTDTDYRHQGVVAAPPGVLAVEAAAMMMGERETVAVANNPIADEGASIIIADSSGPPSDLPVSVNIEVNFQEDGNITLRGMEELEESKEKPSSSISSVQITTVGEAVSVPPKTSFSEPTLFRKKRGAKKKAKWLCDLCGKGFLHKGRYLLHNRLHKQVILQCDTCKDRFSTREDINIHQHNTQHTGLGIIEVEKEDSKVEFKCPHCPTRTFVTQDGYNNHVSSMHEGVKPYACATCGKRFAYQHSLRNHYALHEPPKEEREYPCPTCGKVFTHPSSLIYHRDSSHNNGRVFVCHLCSSTFKHKQLLQRHYSVHSEERPYVCEVCNTAFKTRGNLYNHMNTHTGLKKFTCEICGKQFNHLTSLTLHVRSHTGEKPFSCNYCGKRFTQNGNLQEHIRIHTGEKPYCCETCGKKFTTSSQFKLHMRRHTGEKPFSCTVCNKSFLNREAWRAHLRKHNGEKPYVCNVCTKSFSELYTLKKHVRMHTGEKPYMCNICGKAFSDASNLHKHRRSHREDETWLLQPTGTFETTQGDQRIIYILSDKDDNDALRALQAVEAEITEDSQHQSHHLDNLPEGTTQMLQLNTEGFTLGPYNQPSTVTSATASVSSSSTSSSAPSSSAVMLQEGSTNSADRQMQIFTNEEGQSVIPVINSSGETIGEVQGHFLAGHPDNSTLGSITSGGNTLEITLKDGQPLSLVIPEGEDPTLYVQRALESAVMTQQHSQHQGTSRTSQTGTRSSVASVSGALTMSSVPSGSQHST</sequence>
<dbReference type="AlphaFoldDB" id="A0A0N7ZBI9"/>
<accession>A0A0N7ZBI9</accession>
<feature type="binding site" evidence="12">
    <location>
        <position position="37"/>
    </location>
    <ligand>
        <name>Zn(2+)</name>
        <dbReference type="ChEBI" id="CHEBI:29105"/>
    </ligand>
</feature>
<keyword evidence="8" id="KW-0238">DNA-binding</keyword>
<dbReference type="InterPro" id="IPR013087">
    <property type="entry name" value="Znf_C2H2_type"/>
</dbReference>
<dbReference type="InterPro" id="IPR012934">
    <property type="entry name" value="Znf_AD"/>
</dbReference>
<evidence type="ECO:0000256" key="8">
    <source>
        <dbReference type="ARBA" id="ARBA00023125"/>
    </source>
</evidence>
<dbReference type="FunFam" id="3.30.160.60:FF:000145">
    <property type="entry name" value="Zinc finger protein 574"/>
    <property type="match status" value="1"/>
</dbReference>
<feature type="compositionally biased region" description="Low complexity" evidence="13">
    <location>
        <begin position="830"/>
        <end position="855"/>
    </location>
</feature>
<feature type="domain" description="C2H2-type" evidence="14">
    <location>
        <begin position="371"/>
        <end position="393"/>
    </location>
</feature>
<evidence type="ECO:0000313" key="16">
    <source>
        <dbReference type="EMBL" id="JAI61776.1"/>
    </source>
</evidence>
<feature type="domain" description="C2H2-type" evidence="14">
    <location>
        <begin position="557"/>
        <end position="584"/>
    </location>
</feature>
<dbReference type="Pfam" id="PF00096">
    <property type="entry name" value="zf-C2H2"/>
    <property type="match status" value="8"/>
</dbReference>
<dbReference type="EMBL" id="GDRN01082829">
    <property type="protein sequence ID" value="JAI61776.1"/>
    <property type="molecule type" value="Transcribed_RNA"/>
</dbReference>
<dbReference type="Pfam" id="PF13894">
    <property type="entry name" value="zf-C2H2_4"/>
    <property type="match status" value="1"/>
</dbReference>
<dbReference type="FunFam" id="3.30.160.60:FF:000624">
    <property type="entry name" value="zinc finger protein 697"/>
    <property type="match status" value="1"/>
</dbReference>
<feature type="domain" description="C2H2-type" evidence="14">
    <location>
        <begin position="585"/>
        <end position="612"/>
    </location>
</feature>
<comment type="subcellular location">
    <subcellularLocation>
        <location evidence="1">Nucleus</location>
    </subcellularLocation>
</comment>
<proteinExistence type="inferred from homology"/>
<dbReference type="Gene3D" id="3.30.160.60">
    <property type="entry name" value="Classic Zinc Finger"/>
    <property type="match status" value="11"/>
</dbReference>
<dbReference type="PROSITE" id="PS51915">
    <property type="entry name" value="ZAD"/>
    <property type="match status" value="1"/>
</dbReference>
<feature type="domain" description="C2H2-type" evidence="14">
    <location>
        <begin position="697"/>
        <end position="724"/>
    </location>
</feature>
<feature type="domain" description="C2H2-type" evidence="14">
    <location>
        <begin position="529"/>
        <end position="556"/>
    </location>
</feature>
<feature type="domain" description="C2H2-type" evidence="14">
    <location>
        <begin position="725"/>
        <end position="752"/>
    </location>
</feature>
<dbReference type="FunFam" id="3.30.160.60:FF:002343">
    <property type="entry name" value="Zinc finger protein 33A"/>
    <property type="match status" value="1"/>
</dbReference>
<dbReference type="GO" id="GO:0001227">
    <property type="term" value="F:DNA-binding transcription repressor activity, RNA polymerase II-specific"/>
    <property type="evidence" value="ECO:0007669"/>
    <property type="project" value="TreeGrafter"/>
</dbReference>
<evidence type="ECO:0008006" key="17">
    <source>
        <dbReference type="Google" id="ProtNLM"/>
    </source>
</evidence>
<dbReference type="GO" id="GO:0000978">
    <property type="term" value="F:RNA polymerase II cis-regulatory region sequence-specific DNA binding"/>
    <property type="evidence" value="ECO:0007669"/>
    <property type="project" value="TreeGrafter"/>
</dbReference>
<evidence type="ECO:0000256" key="6">
    <source>
        <dbReference type="ARBA" id="ARBA00022833"/>
    </source>
</evidence>
<feature type="region of interest" description="Disordered" evidence="13">
    <location>
        <begin position="951"/>
        <end position="993"/>
    </location>
</feature>
<dbReference type="PROSITE" id="PS00028">
    <property type="entry name" value="ZINC_FINGER_C2H2_1"/>
    <property type="match status" value="12"/>
</dbReference>
<evidence type="ECO:0000256" key="11">
    <source>
        <dbReference type="PROSITE-ProRule" id="PRU00042"/>
    </source>
</evidence>
<evidence type="ECO:0000256" key="7">
    <source>
        <dbReference type="ARBA" id="ARBA00023015"/>
    </source>
</evidence>
<dbReference type="PROSITE" id="PS50157">
    <property type="entry name" value="ZINC_FINGER_C2H2_2"/>
    <property type="match status" value="12"/>
</dbReference>
<feature type="compositionally biased region" description="Low complexity" evidence="13">
    <location>
        <begin position="952"/>
        <end position="972"/>
    </location>
</feature>
<dbReference type="SMART" id="SM00355">
    <property type="entry name" value="ZnF_C2H2"/>
    <property type="match status" value="13"/>
</dbReference>
<evidence type="ECO:0000256" key="5">
    <source>
        <dbReference type="ARBA" id="ARBA00022771"/>
    </source>
</evidence>
<feature type="domain" description="C2H2-type" evidence="14">
    <location>
        <begin position="613"/>
        <end position="640"/>
    </location>
</feature>
<evidence type="ECO:0000256" key="12">
    <source>
        <dbReference type="PROSITE-ProRule" id="PRU01263"/>
    </source>
</evidence>
<dbReference type="Gene3D" id="3.40.1800.20">
    <property type="match status" value="1"/>
</dbReference>
<dbReference type="GO" id="GO:0002682">
    <property type="term" value="P:regulation of immune system process"/>
    <property type="evidence" value="ECO:0007669"/>
    <property type="project" value="TreeGrafter"/>
</dbReference>
<evidence type="ECO:0000256" key="3">
    <source>
        <dbReference type="ARBA" id="ARBA00022723"/>
    </source>
</evidence>
<dbReference type="FunFam" id="3.30.160.60:FF:001573">
    <property type="entry name" value="Zinc finger protein 407"/>
    <property type="match status" value="1"/>
</dbReference>
<evidence type="ECO:0000256" key="13">
    <source>
        <dbReference type="SAM" id="MobiDB-lite"/>
    </source>
</evidence>
<dbReference type="FunFam" id="3.30.160.60:FF:000100">
    <property type="entry name" value="Zinc finger 45-like"/>
    <property type="match status" value="2"/>
</dbReference>
<feature type="region of interest" description="Disordered" evidence="13">
    <location>
        <begin position="150"/>
        <end position="245"/>
    </location>
</feature>
<dbReference type="PANTHER" id="PTHR24399">
    <property type="entry name" value="ZINC FINGER AND BTB DOMAIN-CONTAINING"/>
    <property type="match status" value="1"/>
</dbReference>